<dbReference type="InterPro" id="IPR023679">
    <property type="entry name" value="UPF0761_bac"/>
</dbReference>
<feature type="transmembrane region" description="Helical" evidence="7">
    <location>
        <begin position="152"/>
        <end position="171"/>
    </location>
</feature>
<protein>
    <recommendedName>
        <fullName evidence="7">UPF0761 membrane protein D3870_06455</fullName>
    </recommendedName>
</protein>
<feature type="transmembrane region" description="Helical" evidence="7">
    <location>
        <begin position="112"/>
        <end position="131"/>
    </location>
</feature>
<gene>
    <name evidence="8" type="ORF">D3870_06455</name>
</gene>
<evidence type="ECO:0000256" key="7">
    <source>
        <dbReference type="HAMAP-Rule" id="MF_00672"/>
    </source>
</evidence>
<keyword evidence="9" id="KW-1185">Reference proteome</keyword>
<evidence type="ECO:0000313" key="9">
    <source>
        <dbReference type="Proteomes" id="UP000285190"/>
    </source>
</evidence>
<dbReference type="GO" id="GO:0005886">
    <property type="term" value="C:plasma membrane"/>
    <property type="evidence" value="ECO:0007669"/>
    <property type="project" value="UniProtKB-SubCell"/>
</dbReference>
<keyword evidence="6 7" id="KW-0472">Membrane</keyword>
<dbReference type="NCBIfam" id="TIGR00765">
    <property type="entry name" value="yihY_not_rbn"/>
    <property type="match status" value="1"/>
</dbReference>
<evidence type="ECO:0000256" key="2">
    <source>
        <dbReference type="ARBA" id="ARBA00022475"/>
    </source>
</evidence>
<dbReference type="Pfam" id="PF03631">
    <property type="entry name" value="Virul_fac_BrkB"/>
    <property type="match status" value="1"/>
</dbReference>
<evidence type="ECO:0000256" key="3">
    <source>
        <dbReference type="ARBA" id="ARBA00022519"/>
    </source>
</evidence>
<dbReference type="AlphaFoldDB" id="A0A418X058"/>
<keyword evidence="2 7" id="KW-1003">Cell membrane</keyword>
<name>A0A418X058_9BURK</name>
<feature type="transmembrane region" description="Helical" evidence="7">
    <location>
        <begin position="45"/>
        <end position="68"/>
    </location>
</feature>
<dbReference type="HAMAP" id="MF_00672">
    <property type="entry name" value="UPF0761"/>
    <property type="match status" value="1"/>
</dbReference>
<feature type="transmembrane region" description="Helical" evidence="7">
    <location>
        <begin position="252"/>
        <end position="285"/>
    </location>
</feature>
<dbReference type="PANTHER" id="PTHR30213">
    <property type="entry name" value="INNER MEMBRANE PROTEIN YHJD"/>
    <property type="match status" value="1"/>
</dbReference>
<dbReference type="PANTHER" id="PTHR30213:SF0">
    <property type="entry name" value="UPF0761 MEMBRANE PROTEIN YIHY"/>
    <property type="match status" value="1"/>
</dbReference>
<comment type="caution">
    <text evidence="7">Lacks conserved residue(s) required for the propagation of feature annotation.</text>
</comment>
<reference evidence="8 9" key="1">
    <citation type="submission" date="2018-09" db="EMBL/GenBank/DDBJ databases">
        <authorList>
            <person name="Zhu H."/>
        </authorList>
    </citation>
    <scope>NUCLEOTIDE SEQUENCE [LARGE SCALE GENOMIC DNA]</scope>
    <source>
        <strain evidence="8 9">K2R10-39</strain>
    </source>
</reference>
<dbReference type="RefSeq" id="WP_119737634.1">
    <property type="nucleotide sequence ID" value="NZ_QYUN01000002.1"/>
</dbReference>
<accession>A0A418X058</accession>
<sequence>MSYRSIAHRLLPEDSPAFRQVSWSDVRDLLHFARRRLNEERLPQVAGSLTFTTVLALVPMLTIAFAIFTTFPLFNTFRTSLEAYFIQSLMPKTIANTILGYLNQFASKATRLSAFGAVALIVTAVAMMLMIDRVFNLIWRVKASRPFAQRLVVYWAVVTLGPLFIGVSISVTSDLFTVTDGVVRNAPLLGTVFYTLISILLTTGAFTLLYIAVPNRIIDWRDAACGGLVAAAAFEIAKRIFVVFVAKFPTYTVVYGALAAMPIFLVWIYLSWLIILLGAVIAAALPVVKYERWWHVAAPGSAFVDAMSVLGVLYEARENGNIAAVDAEAIRARTHLGFDESEALLEKMLDAGWVGRLKAEGAKRAQWGKRITQGLDHWTLLANPHQLTLAEIYRMFVFNPPGNPKLVVHVEEVVARGLNQPLADYFSRTKTV</sequence>
<proteinExistence type="inferred from homology"/>
<keyword evidence="4 7" id="KW-0812">Transmembrane</keyword>
<keyword evidence="3" id="KW-0997">Cell inner membrane</keyword>
<comment type="subcellular location">
    <subcellularLocation>
        <location evidence="1 7">Cell membrane</location>
        <topology evidence="1 7">Multi-pass membrane protein</topology>
    </subcellularLocation>
</comment>
<dbReference type="OrthoDB" id="9808671at2"/>
<feature type="transmembrane region" description="Helical" evidence="7">
    <location>
        <begin position="191"/>
        <end position="213"/>
    </location>
</feature>
<comment type="similarity">
    <text evidence="7">Belongs to the UPF0761 family.</text>
</comment>
<dbReference type="InterPro" id="IPR017039">
    <property type="entry name" value="Virul_fac_BrkB"/>
</dbReference>
<evidence type="ECO:0000256" key="1">
    <source>
        <dbReference type="ARBA" id="ARBA00004651"/>
    </source>
</evidence>
<evidence type="ECO:0000256" key="5">
    <source>
        <dbReference type="ARBA" id="ARBA00022989"/>
    </source>
</evidence>
<organism evidence="8 9">
    <name type="scientific">Noviherbaspirillum cavernae</name>
    <dbReference type="NCBI Taxonomy" id="2320862"/>
    <lineage>
        <taxon>Bacteria</taxon>
        <taxon>Pseudomonadati</taxon>
        <taxon>Pseudomonadota</taxon>
        <taxon>Betaproteobacteria</taxon>
        <taxon>Burkholderiales</taxon>
        <taxon>Oxalobacteraceae</taxon>
        <taxon>Noviherbaspirillum</taxon>
    </lineage>
</organism>
<evidence type="ECO:0000256" key="6">
    <source>
        <dbReference type="ARBA" id="ARBA00023136"/>
    </source>
</evidence>
<dbReference type="EMBL" id="QYUN01000002">
    <property type="protein sequence ID" value="RJG05705.1"/>
    <property type="molecule type" value="Genomic_DNA"/>
</dbReference>
<dbReference type="Proteomes" id="UP000285190">
    <property type="component" value="Unassembled WGS sequence"/>
</dbReference>
<evidence type="ECO:0000313" key="8">
    <source>
        <dbReference type="EMBL" id="RJG05705.1"/>
    </source>
</evidence>
<evidence type="ECO:0000256" key="4">
    <source>
        <dbReference type="ARBA" id="ARBA00022692"/>
    </source>
</evidence>
<comment type="caution">
    <text evidence="8">The sequence shown here is derived from an EMBL/GenBank/DDBJ whole genome shotgun (WGS) entry which is preliminary data.</text>
</comment>
<keyword evidence="5 7" id="KW-1133">Transmembrane helix</keyword>